<keyword evidence="4" id="KW-0325">Glycoprotein</keyword>
<proteinExistence type="evidence at transcript level"/>
<comment type="subcellular location">
    <subcellularLocation>
        <location evidence="1">Secreted</location>
    </subcellularLocation>
</comment>
<dbReference type="EMBL" id="GADI01000967">
    <property type="protein sequence ID" value="JAA72841.1"/>
    <property type="molecule type" value="mRNA"/>
</dbReference>
<keyword evidence="6" id="KW-1133">Transmembrane helix</keyword>
<evidence type="ECO:0000256" key="3">
    <source>
        <dbReference type="ARBA" id="ARBA00022729"/>
    </source>
</evidence>
<name>A0A0K8RP85_IXORI</name>
<sequence length="141" mass="15335">KGSTRSTVILLVRLIVRLVVSIIVLFVIVAANVSATEEAGSPKDSKDTNGKGVVLKFPSFIRDPKKLAMKLLDICEKNEKRVSTYKSAINDEHVDFKNCTFLCKHGPYVNVTLNMPDETPCGPSGQTCADKTKCIGHIPGC</sequence>
<keyword evidence="2" id="KW-0964">Secreted</keyword>
<evidence type="ECO:0000256" key="6">
    <source>
        <dbReference type="SAM" id="Phobius"/>
    </source>
</evidence>
<keyword evidence="6" id="KW-0472">Membrane</keyword>
<evidence type="ECO:0000256" key="4">
    <source>
        <dbReference type="ARBA" id="ARBA00023180"/>
    </source>
</evidence>
<organism evidence="7">
    <name type="scientific">Ixodes ricinus</name>
    <name type="common">Common tick</name>
    <name type="synonym">Acarus ricinus</name>
    <dbReference type="NCBI Taxonomy" id="34613"/>
    <lineage>
        <taxon>Eukaryota</taxon>
        <taxon>Metazoa</taxon>
        <taxon>Ecdysozoa</taxon>
        <taxon>Arthropoda</taxon>
        <taxon>Chelicerata</taxon>
        <taxon>Arachnida</taxon>
        <taxon>Acari</taxon>
        <taxon>Parasitiformes</taxon>
        <taxon>Ixodida</taxon>
        <taxon>Ixodoidea</taxon>
        <taxon>Ixodidae</taxon>
        <taxon>Ixodinae</taxon>
        <taxon>Ixodes</taxon>
    </lineage>
</organism>
<dbReference type="GO" id="GO:0005576">
    <property type="term" value="C:extracellular region"/>
    <property type="evidence" value="ECO:0007669"/>
    <property type="project" value="UniProtKB-SubCell"/>
</dbReference>
<dbReference type="AlphaFoldDB" id="A0A0K8RP85"/>
<feature type="transmembrane region" description="Helical" evidence="6">
    <location>
        <begin position="7"/>
        <end position="31"/>
    </location>
</feature>
<evidence type="ECO:0000256" key="5">
    <source>
        <dbReference type="ARBA" id="ARBA00034321"/>
    </source>
</evidence>
<keyword evidence="6" id="KW-0812">Transmembrane</keyword>
<accession>A0A0K8RP85</accession>
<dbReference type="InterPro" id="IPR021971">
    <property type="entry name" value="Salp15"/>
</dbReference>
<feature type="non-terminal residue" evidence="7">
    <location>
        <position position="1"/>
    </location>
</feature>
<dbReference type="Pfam" id="PF12115">
    <property type="entry name" value="Salp15"/>
    <property type="match status" value="1"/>
</dbReference>
<keyword evidence="3" id="KW-0732">Signal</keyword>
<evidence type="ECO:0000313" key="7">
    <source>
        <dbReference type="EMBL" id="JAA72841.1"/>
    </source>
</evidence>
<evidence type="ECO:0000256" key="2">
    <source>
        <dbReference type="ARBA" id="ARBA00022525"/>
    </source>
</evidence>
<protein>
    <submittedName>
        <fullName evidence="7">Putative ixodes 8-cys protein</fullName>
    </submittedName>
</protein>
<evidence type="ECO:0000256" key="1">
    <source>
        <dbReference type="ARBA" id="ARBA00004613"/>
    </source>
</evidence>
<comment type="similarity">
    <text evidence="5">Belongs to the salp15 family.</text>
</comment>
<reference evidence="7" key="1">
    <citation type="submission" date="2012-12" db="EMBL/GenBank/DDBJ databases">
        <title>Identification and characterization of a phenylalanine ammonia-lyase gene family in Isatis indigotica Fort.</title>
        <authorList>
            <person name="Liu Q."/>
            <person name="Chen J."/>
            <person name="Zhou X."/>
            <person name="Di P."/>
            <person name="Xiao Y."/>
            <person name="Xuan H."/>
            <person name="Zhang L."/>
            <person name="Chen W."/>
        </authorList>
    </citation>
    <scope>NUCLEOTIDE SEQUENCE</scope>
    <source>
        <tissue evidence="7">Salivary gland</tissue>
    </source>
</reference>